<dbReference type="EMBL" id="KE145357">
    <property type="protein sequence ID" value="EPE34155.1"/>
    <property type="molecule type" value="Genomic_DNA"/>
</dbReference>
<dbReference type="GeneID" id="19466221"/>
<feature type="compositionally biased region" description="Basic and acidic residues" evidence="2">
    <location>
        <begin position="31"/>
        <end position="45"/>
    </location>
</feature>
<feature type="compositionally biased region" description="Polar residues" evidence="2">
    <location>
        <begin position="283"/>
        <end position="299"/>
    </location>
</feature>
<name>S3D8V3_GLAL2</name>
<feature type="region of interest" description="Disordered" evidence="2">
    <location>
        <begin position="406"/>
        <end position="448"/>
    </location>
</feature>
<feature type="compositionally biased region" description="Basic and acidic residues" evidence="2">
    <location>
        <begin position="438"/>
        <end position="448"/>
    </location>
</feature>
<feature type="region of interest" description="Disordered" evidence="2">
    <location>
        <begin position="996"/>
        <end position="1017"/>
    </location>
</feature>
<evidence type="ECO:0000256" key="1">
    <source>
        <dbReference type="SAM" id="Coils"/>
    </source>
</evidence>
<dbReference type="Pfam" id="PF09421">
    <property type="entry name" value="FRQ"/>
    <property type="match status" value="1"/>
</dbReference>
<organism evidence="3 4">
    <name type="scientific">Glarea lozoyensis (strain ATCC 20868 / MF5171)</name>
    <dbReference type="NCBI Taxonomy" id="1116229"/>
    <lineage>
        <taxon>Eukaryota</taxon>
        <taxon>Fungi</taxon>
        <taxon>Dikarya</taxon>
        <taxon>Ascomycota</taxon>
        <taxon>Pezizomycotina</taxon>
        <taxon>Leotiomycetes</taxon>
        <taxon>Helotiales</taxon>
        <taxon>Helotiaceae</taxon>
        <taxon>Glarea</taxon>
    </lineage>
</organism>
<dbReference type="eggNOG" id="ENOG502RXI4">
    <property type="taxonomic scope" value="Eukaryota"/>
</dbReference>
<dbReference type="OrthoDB" id="2536795at2759"/>
<dbReference type="GO" id="GO:0005737">
    <property type="term" value="C:cytoplasm"/>
    <property type="evidence" value="ECO:0007669"/>
    <property type="project" value="InterPro"/>
</dbReference>
<feature type="compositionally biased region" description="Pro residues" evidence="2">
    <location>
        <begin position="245"/>
        <end position="256"/>
    </location>
</feature>
<dbReference type="RefSeq" id="XP_008079307.1">
    <property type="nucleotide sequence ID" value="XM_008081116.1"/>
</dbReference>
<proteinExistence type="predicted"/>
<evidence type="ECO:0008006" key="5">
    <source>
        <dbReference type="Google" id="ProtNLM"/>
    </source>
</evidence>
<feature type="compositionally biased region" description="Low complexity" evidence="2">
    <location>
        <begin position="637"/>
        <end position="646"/>
    </location>
</feature>
<dbReference type="OMA" id="PDHKKKE"/>
<feature type="compositionally biased region" description="Low complexity" evidence="2">
    <location>
        <begin position="417"/>
        <end position="432"/>
    </location>
</feature>
<protein>
    <recommendedName>
        <fullName evidence="5">Frequency clock protein</fullName>
    </recommendedName>
</protein>
<keyword evidence="4" id="KW-1185">Reference proteome</keyword>
<dbReference type="Proteomes" id="UP000016922">
    <property type="component" value="Unassembled WGS sequence"/>
</dbReference>
<feature type="region of interest" description="Disordered" evidence="2">
    <location>
        <begin position="224"/>
        <end position="304"/>
    </location>
</feature>
<feature type="region of interest" description="Disordered" evidence="2">
    <location>
        <begin position="873"/>
        <end position="905"/>
    </location>
</feature>
<feature type="region of interest" description="Disordered" evidence="2">
    <location>
        <begin position="605"/>
        <end position="655"/>
    </location>
</feature>
<gene>
    <name evidence="3" type="ORF">GLAREA_07168</name>
</gene>
<accession>S3D8V3</accession>
<evidence type="ECO:0000313" key="3">
    <source>
        <dbReference type="EMBL" id="EPE34155.1"/>
    </source>
</evidence>
<evidence type="ECO:0000256" key="2">
    <source>
        <dbReference type="SAM" id="MobiDB-lite"/>
    </source>
</evidence>
<dbReference type="HOGENOM" id="CLU_007103_1_0_1"/>
<dbReference type="GO" id="GO:0005634">
    <property type="term" value="C:nucleus"/>
    <property type="evidence" value="ECO:0007669"/>
    <property type="project" value="InterPro"/>
</dbReference>
<dbReference type="InterPro" id="IPR018554">
    <property type="entry name" value="FRQ"/>
</dbReference>
<feature type="compositionally biased region" description="Polar residues" evidence="2">
    <location>
        <begin position="1"/>
        <end position="11"/>
    </location>
</feature>
<feature type="coiled-coil region" evidence="1">
    <location>
        <begin position="162"/>
        <end position="196"/>
    </location>
</feature>
<feature type="compositionally biased region" description="Low complexity" evidence="2">
    <location>
        <begin position="882"/>
        <end position="893"/>
    </location>
</feature>
<dbReference type="GO" id="GO:0007623">
    <property type="term" value="P:circadian rhythm"/>
    <property type="evidence" value="ECO:0007669"/>
    <property type="project" value="InterPro"/>
</dbReference>
<dbReference type="AlphaFoldDB" id="S3D8V3"/>
<reference evidence="3 4" key="1">
    <citation type="journal article" date="2013" name="BMC Genomics">
        <title>Genomics-driven discovery of the pneumocandin biosynthetic gene cluster in the fungus Glarea lozoyensis.</title>
        <authorList>
            <person name="Chen L."/>
            <person name="Yue Q."/>
            <person name="Zhang X."/>
            <person name="Xiang M."/>
            <person name="Wang C."/>
            <person name="Li S."/>
            <person name="Che Y."/>
            <person name="Ortiz-Lopez F.J."/>
            <person name="Bills G.F."/>
            <person name="Liu X."/>
            <person name="An Z."/>
        </authorList>
    </citation>
    <scope>NUCLEOTIDE SEQUENCE [LARGE SCALE GENOMIC DNA]</scope>
    <source>
        <strain evidence="4">ATCC 20868 / MF5171</strain>
    </source>
</reference>
<keyword evidence="1" id="KW-0175">Coiled coil</keyword>
<dbReference type="GO" id="GO:0006355">
    <property type="term" value="P:regulation of DNA-templated transcription"/>
    <property type="evidence" value="ECO:0007669"/>
    <property type="project" value="InterPro"/>
</dbReference>
<sequence>MLAPTSNQQGIIPSAPAHPRRVPAHSSVSLRRVEEPVDIGRDGSRRQHWKGRRDNDPIPRLASTGSNETGDSGGMTPDRWFDRSNKRPGAGQRPTFDDGTLRQCATSSLLANKPRGEPPFLLPHTTASNNASTPNERWMQAQNMDYQFPAPIVLRSTNGSSVDDYRSVIDDLTIENKKLREKLRRYEAQYNSDLEEDRILELKLHRDLPSGKKRELEETLQAFISTVDGTPDRKRPKFEKTATPAPGPAVLPPTAPQPQSQYAVKKSSSSSTSNSRPVDSAYASMSASDPTSTSASNRLGSGARPLDVETNQAKAQKVQNFLQDIPEGLLPKNSHTMTERQRKKMVVKRLEQLFTGKVIGTIGDHNQPMQQQAISRAATAEQGINQRWLPTEGNREAQIHSMDPAVDGVPQLESHDSTGSGISSDPSSRSSPAQRPTRPLDLDPDRAQDPLDNVEYIRHLGLSTPQLITNDASDADADAPNMGWTHLNLLYNMAQLHMINVTLDFVRSAVADVSSKLQLSPDGREIRWRGGSEGTRLSSDSDRSRGKVHSPSDSDSCEESHAKRRKTDNFAVRIQPQGKPGPDHQTEPAQSEMRPFQYKPLFRHRNSDDDLASSDSNTSVSYPPRSGAGKSWQANLRDSNSRSASSSKRRREGGPMVFYSGTKFCTDLSGDRGNISTPRHFTSVDKDGFSKYAQGVIGCPTQKPHAPLNRTPSGSLIPYRPLEDHSRLSTFLHKPEPEPLFFGNGAAGSELSWDEARPMSSCESTLQHFDACGLGGTRPADHFALTVTTRVSRVHAGVYKKASKYSATSPGALKYKHSIPRESLEIFRKIEQDHITARLASLNTYSSPPPMSPQQREDLPVKTEVLSTILKPLSPSELPGATTFFSDTSSSGEGDSDSDDSYEGVSHLRDEQPMNFQQQMDLGLVATPRSSNVMDIDEAAEDREESGDEESSGVYEDDDESIDMLIHAREADPQLLAAQEKEFEEDVSRRLMESLPMEGSAATVDGGCSTADSYSSW</sequence>
<evidence type="ECO:0000313" key="4">
    <source>
        <dbReference type="Proteomes" id="UP000016922"/>
    </source>
</evidence>
<feature type="region of interest" description="Disordered" evidence="2">
    <location>
        <begin position="938"/>
        <end position="960"/>
    </location>
</feature>
<feature type="region of interest" description="Disordered" evidence="2">
    <location>
        <begin position="524"/>
        <end position="593"/>
    </location>
</feature>
<feature type="region of interest" description="Disordered" evidence="2">
    <location>
        <begin position="1"/>
        <end position="133"/>
    </location>
</feature>
<dbReference type="KEGG" id="glz:GLAREA_07168"/>
<dbReference type="STRING" id="1116229.S3D8V3"/>